<organism evidence="1 2">
    <name type="scientific">Streblomastix strix</name>
    <dbReference type="NCBI Taxonomy" id="222440"/>
    <lineage>
        <taxon>Eukaryota</taxon>
        <taxon>Metamonada</taxon>
        <taxon>Preaxostyla</taxon>
        <taxon>Oxymonadida</taxon>
        <taxon>Streblomastigidae</taxon>
        <taxon>Streblomastix</taxon>
    </lineage>
</organism>
<reference evidence="1 2" key="1">
    <citation type="submission" date="2019-03" db="EMBL/GenBank/DDBJ databases">
        <title>Single cell metagenomics reveals metabolic interactions within the superorganism composed of flagellate Streblomastix strix and complex community of Bacteroidetes bacteria on its surface.</title>
        <authorList>
            <person name="Treitli S.C."/>
            <person name="Kolisko M."/>
            <person name="Husnik F."/>
            <person name="Keeling P."/>
            <person name="Hampl V."/>
        </authorList>
    </citation>
    <scope>NUCLEOTIDE SEQUENCE [LARGE SCALE GENOMIC DNA]</scope>
    <source>
        <strain evidence="1">ST1C</strain>
    </source>
</reference>
<comment type="caution">
    <text evidence="1">The sequence shown here is derived from an EMBL/GenBank/DDBJ whole genome shotgun (WGS) entry which is preliminary data.</text>
</comment>
<sequence>MCRDESQTMDNVQLAYSLLKYGSDEVKMMISFDFLRMIIILANSEDKDAKIIEKAKEVLSLIKDIIGKEEVEKDEEELKNKNYQYYSYEYDEQQVTEAEGEGMYDD</sequence>
<dbReference type="AlphaFoldDB" id="A0A5J4TT93"/>
<evidence type="ECO:0000313" key="1">
    <source>
        <dbReference type="EMBL" id="KAA6361428.1"/>
    </source>
</evidence>
<evidence type="ECO:0000313" key="2">
    <source>
        <dbReference type="Proteomes" id="UP000324800"/>
    </source>
</evidence>
<protein>
    <submittedName>
        <fullName evidence="1">Uncharacterized protein</fullName>
    </submittedName>
</protein>
<dbReference type="EMBL" id="SNRW01025570">
    <property type="protein sequence ID" value="KAA6361428.1"/>
    <property type="molecule type" value="Genomic_DNA"/>
</dbReference>
<dbReference type="Proteomes" id="UP000324800">
    <property type="component" value="Unassembled WGS sequence"/>
</dbReference>
<proteinExistence type="predicted"/>
<accession>A0A5J4TT93</accession>
<name>A0A5J4TT93_9EUKA</name>
<gene>
    <name evidence="1" type="ORF">EZS28_043045</name>
</gene>